<name>A0AA48L0N0_9TREE</name>
<dbReference type="GO" id="GO:0016405">
    <property type="term" value="F:CoA-ligase activity"/>
    <property type="evidence" value="ECO:0007669"/>
    <property type="project" value="TreeGrafter"/>
</dbReference>
<feature type="domain" description="AMP-binding enzyme C-terminal" evidence="2">
    <location>
        <begin position="515"/>
        <end position="591"/>
    </location>
</feature>
<dbReference type="GeneID" id="85491643"/>
<dbReference type="PANTHER" id="PTHR24096:SF393">
    <property type="entry name" value="LIGASE, PUTATIVE-RELATED"/>
    <property type="match status" value="1"/>
</dbReference>
<gene>
    <name evidence="3" type="ORF">CcaverHIS019_0104900</name>
</gene>
<keyword evidence="4" id="KW-1185">Reference proteome</keyword>
<dbReference type="InterPro" id="IPR045851">
    <property type="entry name" value="AMP-bd_C_sf"/>
</dbReference>
<protein>
    <recommendedName>
        <fullName evidence="5">Acetyl-CoA synthetase-like protein</fullName>
    </recommendedName>
</protein>
<dbReference type="InterPro" id="IPR042099">
    <property type="entry name" value="ANL_N_sf"/>
</dbReference>
<dbReference type="PROSITE" id="PS00455">
    <property type="entry name" value="AMP_BINDING"/>
    <property type="match status" value="1"/>
</dbReference>
<dbReference type="Gene3D" id="3.30.300.30">
    <property type="match status" value="1"/>
</dbReference>
<reference evidence="3" key="1">
    <citation type="journal article" date="2023" name="BMC Genomics">
        <title>Chromosome-level genome assemblies of Cutaneotrichosporon spp. (Trichosporonales, Basidiomycota) reveal imbalanced evolution between nucleotide sequences and chromosome synteny.</title>
        <authorList>
            <person name="Kobayashi Y."/>
            <person name="Kayamori A."/>
            <person name="Aoki K."/>
            <person name="Shiwa Y."/>
            <person name="Matsutani M."/>
            <person name="Fujita N."/>
            <person name="Sugita T."/>
            <person name="Iwasaki W."/>
            <person name="Tanaka N."/>
            <person name="Takashima M."/>
        </authorList>
    </citation>
    <scope>NUCLEOTIDE SEQUENCE</scope>
    <source>
        <strain evidence="3">HIS019</strain>
    </source>
</reference>
<dbReference type="Pfam" id="PF13193">
    <property type="entry name" value="AMP-binding_C"/>
    <property type="match status" value="1"/>
</dbReference>
<dbReference type="KEGG" id="ccac:CcaHIS019_0104900"/>
<evidence type="ECO:0000259" key="1">
    <source>
        <dbReference type="Pfam" id="PF00501"/>
    </source>
</evidence>
<evidence type="ECO:0008006" key="5">
    <source>
        <dbReference type="Google" id="ProtNLM"/>
    </source>
</evidence>
<dbReference type="Proteomes" id="UP001233271">
    <property type="component" value="Chromosome 1"/>
</dbReference>
<dbReference type="EMBL" id="AP028212">
    <property type="protein sequence ID" value="BEI87772.1"/>
    <property type="molecule type" value="Genomic_DNA"/>
</dbReference>
<dbReference type="PANTHER" id="PTHR24096">
    <property type="entry name" value="LONG-CHAIN-FATTY-ACID--COA LIGASE"/>
    <property type="match status" value="1"/>
</dbReference>
<accession>A0AA48L0N0</accession>
<dbReference type="SUPFAM" id="SSF56801">
    <property type="entry name" value="Acetyl-CoA synthetase-like"/>
    <property type="match status" value="1"/>
</dbReference>
<dbReference type="RefSeq" id="XP_060453038.1">
    <property type="nucleotide sequence ID" value="XM_060600900.1"/>
</dbReference>
<evidence type="ECO:0000259" key="2">
    <source>
        <dbReference type="Pfam" id="PF13193"/>
    </source>
</evidence>
<dbReference type="InterPro" id="IPR000873">
    <property type="entry name" value="AMP-dep_synth/lig_dom"/>
</dbReference>
<dbReference type="GO" id="GO:0019748">
    <property type="term" value="P:secondary metabolic process"/>
    <property type="evidence" value="ECO:0007669"/>
    <property type="project" value="TreeGrafter"/>
</dbReference>
<feature type="domain" description="AMP-dependent synthetase/ligase" evidence="1">
    <location>
        <begin position="79"/>
        <end position="464"/>
    </location>
</feature>
<dbReference type="Gene3D" id="3.40.50.12780">
    <property type="entry name" value="N-terminal domain of ligase-like"/>
    <property type="match status" value="1"/>
</dbReference>
<evidence type="ECO:0000313" key="3">
    <source>
        <dbReference type="EMBL" id="BEI87772.1"/>
    </source>
</evidence>
<sequence>MNTTATANMSQKDSVGMLPWQECDKLICKPGTLFEIEEIEINGTKQRSWKNQYPSYRAMIMEKMPKNANNVLFNAPRPDPAPIDQRFEVTHGEVYRQALEVGAWLRSRGVGHEDHVGIVGFNCVPWAITWLACQLIGAVPTMVNSSLVMDSMIHCLKITHPKVILTDAVSAIALAPYRSQLKELNCGPVVSWQPLDHLNGPRDLEVVNFENLSDPNIVADIVAGRGAGLEQLGPDSNATIFFTSGTTGYPKAVLATQRANMHNFVSAMFPPMRMAIRAGAPVDAVIKMITGPAEIPTVALLAIPFFHGTGCVGWFGKAINDGAKVVLMRKWSVKDAVKLVLDQKVNLIGGVPSIAVAIMQSKGLPDGYPMKAIAYGGAPPPSRLAHDIRDTFPTAAASHGWGMTETTVLHCQHVGNDYYAKPKSCGPPVPICDIRIVDADGRPVGPNQPGQIQARGPNIMKEYYGNPKATAESLDADGWLSTGDGGYLDEDGALFIADRIKDMIIRGGENISSEEVENAIYLDDRIAECASVPVPDDYLGELVAVSVSLVQGKQATPQSIMAAVESRLRRDARPVFVHVSEVVLPRNINGKLVKADIKKIVQEAYAAHKSRGKL</sequence>
<dbReference type="InterPro" id="IPR025110">
    <property type="entry name" value="AMP-bd_C"/>
</dbReference>
<evidence type="ECO:0000313" key="4">
    <source>
        <dbReference type="Proteomes" id="UP001233271"/>
    </source>
</evidence>
<dbReference type="AlphaFoldDB" id="A0AA48L0N0"/>
<dbReference type="Pfam" id="PF00501">
    <property type="entry name" value="AMP-binding"/>
    <property type="match status" value="1"/>
</dbReference>
<proteinExistence type="predicted"/>
<organism evidence="3 4">
    <name type="scientific">Cutaneotrichosporon cavernicola</name>
    <dbReference type="NCBI Taxonomy" id="279322"/>
    <lineage>
        <taxon>Eukaryota</taxon>
        <taxon>Fungi</taxon>
        <taxon>Dikarya</taxon>
        <taxon>Basidiomycota</taxon>
        <taxon>Agaricomycotina</taxon>
        <taxon>Tremellomycetes</taxon>
        <taxon>Trichosporonales</taxon>
        <taxon>Trichosporonaceae</taxon>
        <taxon>Cutaneotrichosporon</taxon>
    </lineage>
</organism>
<dbReference type="InterPro" id="IPR020845">
    <property type="entry name" value="AMP-binding_CS"/>
</dbReference>